<keyword evidence="1" id="KW-0479">Metal-binding</keyword>
<dbReference type="InterPro" id="IPR007197">
    <property type="entry name" value="rSAM"/>
</dbReference>
<evidence type="ECO:0000259" key="4">
    <source>
        <dbReference type="Pfam" id="PF04055"/>
    </source>
</evidence>
<dbReference type="SUPFAM" id="SSF102114">
    <property type="entry name" value="Radical SAM enzymes"/>
    <property type="match status" value="1"/>
</dbReference>
<dbReference type="Gene3D" id="3.80.30.30">
    <property type="match status" value="1"/>
</dbReference>
<dbReference type="Pfam" id="PF04055">
    <property type="entry name" value="Radical_SAM"/>
    <property type="match status" value="1"/>
</dbReference>
<organism evidence="5">
    <name type="scientific">mine drainage metagenome</name>
    <dbReference type="NCBI Taxonomy" id="410659"/>
    <lineage>
        <taxon>unclassified sequences</taxon>
        <taxon>metagenomes</taxon>
        <taxon>ecological metagenomes</taxon>
    </lineage>
</organism>
<evidence type="ECO:0000256" key="1">
    <source>
        <dbReference type="ARBA" id="ARBA00022723"/>
    </source>
</evidence>
<feature type="domain" description="Radical SAM core" evidence="4">
    <location>
        <begin position="21"/>
        <end position="147"/>
    </location>
</feature>
<keyword evidence="3" id="KW-0411">Iron-sulfur</keyword>
<dbReference type="EMBL" id="AUZZ01008220">
    <property type="protein sequence ID" value="EQD38622.1"/>
    <property type="molecule type" value="Genomic_DNA"/>
</dbReference>
<dbReference type="GO" id="GO:0046872">
    <property type="term" value="F:metal ion binding"/>
    <property type="evidence" value="ECO:0007669"/>
    <property type="project" value="UniProtKB-KW"/>
</dbReference>
<accession>T0Z303</accession>
<keyword evidence="2" id="KW-0408">Iron</keyword>
<dbReference type="PANTHER" id="PTHR43432">
    <property type="entry name" value="SLR0285 PROTEIN"/>
    <property type="match status" value="1"/>
</dbReference>
<evidence type="ECO:0000256" key="2">
    <source>
        <dbReference type="ARBA" id="ARBA00023004"/>
    </source>
</evidence>
<dbReference type="PANTHER" id="PTHR43432:SF6">
    <property type="entry name" value="RADICAL SAM CORE DOMAIN-CONTAINING PROTEIN"/>
    <property type="match status" value="1"/>
</dbReference>
<dbReference type="GO" id="GO:0003824">
    <property type="term" value="F:catalytic activity"/>
    <property type="evidence" value="ECO:0007669"/>
    <property type="project" value="InterPro"/>
</dbReference>
<proteinExistence type="predicted"/>
<reference evidence="5" key="2">
    <citation type="journal article" date="2014" name="ISME J.">
        <title>Microbial stratification in low pH oxic and suboxic macroscopic growths along an acid mine drainage.</title>
        <authorList>
            <person name="Mendez-Garcia C."/>
            <person name="Mesa V."/>
            <person name="Sprenger R.R."/>
            <person name="Richter M."/>
            <person name="Diez M.S."/>
            <person name="Solano J."/>
            <person name="Bargiela R."/>
            <person name="Golyshina O.V."/>
            <person name="Manteca A."/>
            <person name="Ramos J.L."/>
            <person name="Gallego J.R."/>
            <person name="Llorente I."/>
            <person name="Martins Dos Santos V.A."/>
            <person name="Jensen O.N."/>
            <person name="Pelaez A.I."/>
            <person name="Sanchez J."/>
            <person name="Ferrer M."/>
        </authorList>
    </citation>
    <scope>NUCLEOTIDE SEQUENCE</scope>
</reference>
<evidence type="ECO:0000256" key="3">
    <source>
        <dbReference type="ARBA" id="ARBA00023014"/>
    </source>
</evidence>
<gene>
    <name evidence="5" type="ORF">B2A_11389</name>
</gene>
<dbReference type="InterPro" id="IPR040086">
    <property type="entry name" value="MJ0683-like"/>
</dbReference>
<dbReference type="InterPro" id="IPR058240">
    <property type="entry name" value="rSAM_sf"/>
</dbReference>
<protein>
    <submittedName>
        <fullName evidence="5">Radical SAM domain-containing protein</fullName>
    </submittedName>
</protein>
<dbReference type="GO" id="GO:0051536">
    <property type="term" value="F:iron-sulfur cluster binding"/>
    <property type="evidence" value="ECO:0007669"/>
    <property type="project" value="UniProtKB-KW"/>
</dbReference>
<comment type="caution">
    <text evidence="5">The sequence shown here is derived from an EMBL/GenBank/DDBJ whole genome shotgun (WGS) entry which is preliminary data.</text>
</comment>
<name>T0Z303_9ZZZZ</name>
<evidence type="ECO:0000313" key="5">
    <source>
        <dbReference type="EMBL" id="EQD38622.1"/>
    </source>
</evidence>
<sequence>MTPGESASTWGDAVRIRINVIDLLREEIKSRRRGLVGVSTITDPYQPVEAKYRLSRQAIDMLLKGGFRVSVQTKSPLVLRDLDIFRGRKGLDVGVSLATPHTEIARLIDSKAPLPEARMRTLRALSENGIKTWLFLGPIIPGINDSNESLESLFSLASDLKIRVYMIC</sequence>
<dbReference type="AlphaFoldDB" id="T0Z303"/>
<reference evidence="5" key="1">
    <citation type="submission" date="2013-08" db="EMBL/GenBank/DDBJ databases">
        <authorList>
            <person name="Mendez C."/>
            <person name="Richter M."/>
            <person name="Ferrer M."/>
            <person name="Sanchez J."/>
        </authorList>
    </citation>
    <scope>NUCLEOTIDE SEQUENCE</scope>
</reference>